<dbReference type="Pfam" id="PF22705">
    <property type="entry name" value="C2-set_3"/>
    <property type="match status" value="2"/>
</dbReference>
<evidence type="ECO:0000256" key="3">
    <source>
        <dbReference type="ARBA" id="ARBA00022989"/>
    </source>
</evidence>
<feature type="transmembrane region" description="Helical" evidence="7">
    <location>
        <begin position="504"/>
        <end position="521"/>
    </location>
</feature>
<dbReference type="Gene3D" id="2.60.40.10">
    <property type="entry name" value="Immunoglobulins"/>
    <property type="match status" value="4"/>
</dbReference>
<evidence type="ECO:0000256" key="7">
    <source>
        <dbReference type="SAM" id="Phobius"/>
    </source>
</evidence>
<evidence type="ECO:0000256" key="1">
    <source>
        <dbReference type="ARBA" id="ARBA00004370"/>
    </source>
</evidence>
<dbReference type="CDD" id="cd05713">
    <property type="entry name" value="IgV_MOG_like"/>
    <property type="match status" value="2"/>
</dbReference>
<evidence type="ECO:0000256" key="4">
    <source>
        <dbReference type="ARBA" id="ARBA00023136"/>
    </source>
</evidence>
<comment type="caution">
    <text evidence="9">The sequence shown here is derived from an EMBL/GenBank/DDBJ whole genome shotgun (WGS) entry which is preliminary data.</text>
</comment>
<feature type="domain" description="Ig-like" evidence="8">
    <location>
        <begin position="406"/>
        <end position="492"/>
    </location>
</feature>
<dbReference type="Pfam" id="PF07686">
    <property type="entry name" value="V-set"/>
    <property type="match status" value="2"/>
</dbReference>
<keyword evidence="6" id="KW-0393">Immunoglobulin domain</keyword>
<dbReference type="InterPro" id="IPR036179">
    <property type="entry name" value="Ig-like_dom_sf"/>
</dbReference>
<dbReference type="EMBL" id="VCEA01000001">
    <property type="protein sequence ID" value="KAB0361350.1"/>
    <property type="molecule type" value="Genomic_DNA"/>
</dbReference>
<dbReference type="SMART" id="SM00406">
    <property type="entry name" value="IGv"/>
    <property type="match status" value="2"/>
</dbReference>
<dbReference type="GO" id="GO:0050852">
    <property type="term" value="P:T cell receptor signaling pathway"/>
    <property type="evidence" value="ECO:0007669"/>
    <property type="project" value="TreeGrafter"/>
</dbReference>
<organism evidence="9 10">
    <name type="scientific">Muntiacus muntjak</name>
    <name type="common">Barking deer</name>
    <name type="synonym">Indian muntjac</name>
    <dbReference type="NCBI Taxonomy" id="9888"/>
    <lineage>
        <taxon>Eukaryota</taxon>
        <taxon>Metazoa</taxon>
        <taxon>Chordata</taxon>
        <taxon>Craniata</taxon>
        <taxon>Vertebrata</taxon>
        <taxon>Euteleostomi</taxon>
        <taxon>Mammalia</taxon>
        <taxon>Eutheria</taxon>
        <taxon>Laurasiatheria</taxon>
        <taxon>Artiodactyla</taxon>
        <taxon>Ruminantia</taxon>
        <taxon>Pecora</taxon>
        <taxon>Cervidae</taxon>
        <taxon>Muntiacinae</taxon>
        <taxon>Muntiacus</taxon>
    </lineage>
</organism>
<evidence type="ECO:0000313" key="9">
    <source>
        <dbReference type="EMBL" id="KAB0361350.1"/>
    </source>
</evidence>
<keyword evidence="10" id="KW-1185">Reference proteome</keyword>
<gene>
    <name evidence="9" type="ORF">FD754_005506</name>
</gene>
<evidence type="ECO:0000259" key="8">
    <source>
        <dbReference type="PROSITE" id="PS50835"/>
    </source>
</evidence>
<dbReference type="FunFam" id="2.60.40.10:FF:000183">
    <property type="entry name" value="Myelin-oligodendrocyte glycoprotein"/>
    <property type="match status" value="2"/>
</dbReference>
<dbReference type="InterPro" id="IPR053896">
    <property type="entry name" value="BTN3A2-like_Ig-C"/>
</dbReference>
<evidence type="ECO:0000313" key="10">
    <source>
        <dbReference type="Proteomes" id="UP000326458"/>
    </source>
</evidence>
<name>A0A5N3WHU0_MUNMU</name>
<dbReference type="PANTHER" id="PTHR24100:SF105">
    <property type="entry name" value="BUTYROPHILIN-LIKE PROTEIN 2"/>
    <property type="match status" value="1"/>
</dbReference>
<keyword evidence="2 7" id="KW-0812">Transmembrane</keyword>
<keyword evidence="4 7" id="KW-0472">Membrane</keyword>
<dbReference type="InterPro" id="IPR013106">
    <property type="entry name" value="Ig_V-set"/>
</dbReference>
<dbReference type="InterPro" id="IPR003599">
    <property type="entry name" value="Ig_sub"/>
</dbReference>
<reference evidence="9 10" key="1">
    <citation type="submission" date="2019-06" db="EMBL/GenBank/DDBJ databases">
        <title>Discovery of a novel chromosome fission-fusion reversal in muntjac.</title>
        <authorList>
            <person name="Mudd A.B."/>
            <person name="Bredeson J.V."/>
            <person name="Baum R."/>
            <person name="Hockemeyer D."/>
            <person name="Rokhsar D.S."/>
        </authorList>
    </citation>
    <scope>NUCLEOTIDE SEQUENCE [LARGE SCALE GENOMIC DNA]</scope>
    <source>
        <strain evidence="9">UTSW_UCB_Mm</strain>
        <tissue evidence="9">Fibroblast cell line</tissue>
    </source>
</reference>
<sequence>MDRRRPFVIKASSSLWPQRSFHFSQKSTFSAPNSIKYNSVSKSCILHSPSNWNLACFREKQTNKQKSNDFRVTGSAHPILAMVGEDAQLTCQLLPRRTAMDMEVRWYRSEPSTPVFLYQGGDEITEIQMEEYRGRVEWIEDGITEGSVALKIHSLQPSDHGQYWCRFKDNNYLAETSLLLQVASLGSDPYIHMGGSVESGLQLVCTAKGWFPEPQVSWQDIKGEKLLTFSNHNFQDEDGLFYVESTLVVRDASTETVSCFIHNPSLAEEKGSDVSIPEKLQTEMASLKVIGPSQPILVRVGEDIQLTCSLAPKTDAQRMEVRWVRSHRHPAVYVYLDGARVAAEQMAEYRGRTALLSDAMSEGRLTLQINDARISDDGKYWCLFEKDGVYQEADLDLKIVGLGSSPQISMEGLKDGEVKLKCTSEGWFPQPHVQWRDMEGNTIPSFSQDLTQGSQGLFQVEAILLVTNSSVVNVTCSISSPLLGEEKNTTFSTSVRDDFSQKRLLIWGLPLLLVGAVGLIWRKSGRKVKDTLGSKSAHAERILFEGNKLVAHRQSRSQMSRKNLTTFFEGGTERWRLGIGQNRP</sequence>
<dbReference type="SUPFAM" id="SSF48726">
    <property type="entry name" value="Immunoglobulin"/>
    <property type="match status" value="4"/>
</dbReference>
<dbReference type="GO" id="GO:0009897">
    <property type="term" value="C:external side of plasma membrane"/>
    <property type="evidence" value="ECO:0007669"/>
    <property type="project" value="TreeGrafter"/>
</dbReference>
<evidence type="ECO:0000256" key="5">
    <source>
        <dbReference type="ARBA" id="ARBA00023157"/>
    </source>
</evidence>
<comment type="subcellular location">
    <subcellularLocation>
        <location evidence="1">Membrane</location>
    </subcellularLocation>
</comment>
<dbReference type="GO" id="GO:0001817">
    <property type="term" value="P:regulation of cytokine production"/>
    <property type="evidence" value="ECO:0007669"/>
    <property type="project" value="TreeGrafter"/>
</dbReference>
<feature type="domain" description="Ig-like" evidence="8">
    <location>
        <begin position="84"/>
        <end position="181"/>
    </location>
</feature>
<dbReference type="InterPro" id="IPR050504">
    <property type="entry name" value="IgSF_BTN/MOG"/>
</dbReference>
<dbReference type="Proteomes" id="UP000326458">
    <property type="component" value="Unassembled WGS sequence"/>
</dbReference>
<dbReference type="AlphaFoldDB" id="A0A5N3WHU0"/>
<evidence type="ECO:0000256" key="2">
    <source>
        <dbReference type="ARBA" id="ARBA00022692"/>
    </source>
</evidence>
<dbReference type="FunFam" id="2.60.40.10:FF:000088">
    <property type="entry name" value="Butyrophilin subfamily 1 member A1"/>
    <property type="match status" value="2"/>
</dbReference>
<proteinExistence type="predicted"/>
<feature type="domain" description="Ig-like" evidence="8">
    <location>
        <begin position="277"/>
        <end position="396"/>
    </location>
</feature>
<dbReference type="SMART" id="SM00409">
    <property type="entry name" value="IG"/>
    <property type="match status" value="4"/>
</dbReference>
<keyword evidence="5" id="KW-1015">Disulfide bond</keyword>
<keyword evidence="3 7" id="KW-1133">Transmembrane helix</keyword>
<dbReference type="GO" id="GO:0005102">
    <property type="term" value="F:signaling receptor binding"/>
    <property type="evidence" value="ECO:0007669"/>
    <property type="project" value="TreeGrafter"/>
</dbReference>
<dbReference type="PANTHER" id="PTHR24100">
    <property type="entry name" value="BUTYROPHILIN"/>
    <property type="match status" value="1"/>
</dbReference>
<dbReference type="InterPro" id="IPR007110">
    <property type="entry name" value="Ig-like_dom"/>
</dbReference>
<dbReference type="InterPro" id="IPR013783">
    <property type="entry name" value="Ig-like_fold"/>
</dbReference>
<feature type="domain" description="Ig-like" evidence="8">
    <location>
        <begin position="189"/>
        <end position="275"/>
    </location>
</feature>
<dbReference type="PROSITE" id="PS50835">
    <property type="entry name" value="IG_LIKE"/>
    <property type="match status" value="4"/>
</dbReference>
<accession>A0A5N3WHU0</accession>
<evidence type="ECO:0000256" key="6">
    <source>
        <dbReference type="ARBA" id="ARBA00023319"/>
    </source>
</evidence>
<protein>
    <recommendedName>
        <fullName evidence="8">Ig-like domain-containing protein</fullName>
    </recommendedName>
</protein>